<evidence type="ECO:0000313" key="1">
    <source>
        <dbReference type="EMBL" id="KIK44039.1"/>
    </source>
</evidence>
<proteinExistence type="predicted"/>
<dbReference type="HOGENOM" id="CLU_1983049_0_0_1"/>
<name>A0A0D0B203_9AGAM</name>
<evidence type="ECO:0000313" key="2">
    <source>
        <dbReference type="Proteomes" id="UP000054485"/>
    </source>
</evidence>
<sequence>MILENAQAPAVQADVVGVSLPRREGHGCHRRLACERGGMNEVLEQKARAATVGMRELRDLPKSAKDNVSTPMAAVRIKSFREPVVWYLQLVGCFSPIKADVDLVEFDFRAMSTKEHCKTWEATHRL</sequence>
<keyword evidence="2" id="KW-1185">Reference proteome</keyword>
<organism evidence="1 2">
    <name type="scientific">Suillus luteus UH-Slu-Lm8-n1</name>
    <dbReference type="NCBI Taxonomy" id="930992"/>
    <lineage>
        <taxon>Eukaryota</taxon>
        <taxon>Fungi</taxon>
        <taxon>Dikarya</taxon>
        <taxon>Basidiomycota</taxon>
        <taxon>Agaricomycotina</taxon>
        <taxon>Agaricomycetes</taxon>
        <taxon>Agaricomycetidae</taxon>
        <taxon>Boletales</taxon>
        <taxon>Suillineae</taxon>
        <taxon>Suillaceae</taxon>
        <taxon>Suillus</taxon>
    </lineage>
</organism>
<dbReference type="EMBL" id="KN835199">
    <property type="protein sequence ID" value="KIK44039.1"/>
    <property type="molecule type" value="Genomic_DNA"/>
</dbReference>
<reference evidence="1 2" key="1">
    <citation type="submission" date="2014-04" db="EMBL/GenBank/DDBJ databases">
        <authorList>
            <consortium name="DOE Joint Genome Institute"/>
            <person name="Kuo A."/>
            <person name="Ruytinx J."/>
            <person name="Rineau F."/>
            <person name="Colpaert J."/>
            <person name="Kohler A."/>
            <person name="Nagy L.G."/>
            <person name="Floudas D."/>
            <person name="Copeland A."/>
            <person name="Barry K.W."/>
            <person name="Cichocki N."/>
            <person name="Veneault-Fourrey C."/>
            <person name="LaButti K."/>
            <person name="Lindquist E.A."/>
            <person name="Lipzen A."/>
            <person name="Lundell T."/>
            <person name="Morin E."/>
            <person name="Murat C."/>
            <person name="Sun H."/>
            <person name="Tunlid A."/>
            <person name="Henrissat B."/>
            <person name="Grigoriev I.V."/>
            <person name="Hibbett D.S."/>
            <person name="Martin F."/>
            <person name="Nordberg H.P."/>
            <person name="Cantor M.N."/>
            <person name="Hua S.X."/>
        </authorList>
    </citation>
    <scope>NUCLEOTIDE SEQUENCE [LARGE SCALE GENOMIC DNA]</scope>
    <source>
        <strain evidence="1 2">UH-Slu-Lm8-n1</strain>
    </source>
</reference>
<reference evidence="2" key="2">
    <citation type="submission" date="2015-01" db="EMBL/GenBank/DDBJ databases">
        <title>Evolutionary Origins and Diversification of the Mycorrhizal Mutualists.</title>
        <authorList>
            <consortium name="DOE Joint Genome Institute"/>
            <consortium name="Mycorrhizal Genomics Consortium"/>
            <person name="Kohler A."/>
            <person name="Kuo A."/>
            <person name="Nagy L.G."/>
            <person name="Floudas D."/>
            <person name="Copeland A."/>
            <person name="Barry K.W."/>
            <person name="Cichocki N."/>
            <person name="Veneault-Fourrey C."/>
            <person name="LaButti K."/>
            <person name="Lindquist E.A."/>
            <person name="Lipzen A."/>
            <person name="Lundell T."/>
            <person name="Morin E."/>
            <person name="Murat C."/>
            <person name="Riley R."/>
            <person name="Ohm R."/>
            <person name="Sun H."/>
            <person name="Tunlid A."/>
            <person name="Henrissat B."/>
            <person name="Grigoriev I.V."/>
            <person name="Hibbett D.S."/>
            <person name="Martin F."/>
        </authorList>
    </citation>
    <scope>NUCLEOTIDE SEQUENCE [LARGE SCALE GENOMIC DNA]</scope>
    <source>
        <strain evidence="2">UH-Slu-Lm8-n1</strain>
    </source>
</reference>
<dbReference type="Proteomes" id="UP000054485">
    <property type="component" value="Unassembled WGS sequence"/>
</dbReference>
<protein>
    <submittedName>
        <fullName evidence="1">Uncharacterized protein</fullName>
    </submittedName>
</protein>
<dbReference type="AlphaFoldDB" id="A0A0D0B203"/>
<dbReference type="InParanoid" id="A0A0D0B203"/>
<accession>A0A0D0B203</accession>
<gene>
    <name evidence="1" type="ORF">CY34DRAFT_106179</name>
</gene>